<dbReference type="Proteomes" id="UP000299102">
    <property type="component" value="Unassembled WGS sequence"/>
</dbReference>
<comment type="caution">
    <text evidence="1">The sequence shown here is derived from an EMBL/GenBank/DDBJ whole genome shotgun (WGS) entry which is preliminary data.</text>
</comment>
<keyword evidence="2" id="KW-1185">Reference proteome</keyword>
<sequence>MNASGIQMRPTNVTDNNFNAAFRHKAVVAERRGRRFTRAAGSLFYRVCAANKTHPYLLAVRNYFAGGLYGRAHYQNAPLYSKARRVMEKTNGIHGPSPLVTKATAAAREIYEIEGEDTVNERTARHRFVRFNSVDWALIDHSRCGRTPAWVIEATKESVENQPITCSRRLSDFGASKDIIYRHLKSLYGRTITVEIYREQLRRMYEVLFQTHPD</sequence>
<evidence type="ECO:0000313" key="2">
    <source>
        <dbReference type="Proteomes" id="UP000299102"/>
    </source>
</evidence>
<gene>
    <name evidence="1" type="ORF">EVAR_87583_1</name>
</gene>
<dbReference type="OrthoDB" id="10032414at2759"/>
<dbReference type="AlphaFoldDB" id="A0A4C1WL90"/>
<dbReference type="EMBL" id="BGZK01000597">
    <property type="protein sequence ID" value="GBP52198.1"/>
    <property type="molecule type" value="Genomic_DNA"/>
</dbReference>
<organism evidence="1 2">
    <name type="scientific">Eumeta variegata</name>
    <name type="common">Bagworm moth</name>
    <name type="synonym">Eumeta japonica</name>
    <dbReference type="NCBI Taxonomy" id="151549"/>
    <lineage>
        <taxon>Eukaryota</taxon>
        <taxon>Metazoa</taxon>
        <taxon>Ecdysozoa</taxon>
        <taxon>Arthropoda</taxon>
        <taxon>Hexapoda</taxon>
        <taxon>Insecta</taxon>
        <taxon>Pterygota</taxon>
        <taxon>Neoptera</taxon>
        <taxon>Endopterygota</taxon>
        <taxon>Lepidoptera</taxon>
        <taxon>Glossata</taxon>
        <taxon>Ditrysia</taxon>
        <taxon>Tineoidea</taxon>
        <taxon>Psychidae</taxon>
        <taxon>Oiketicinae</taxon>
        <taxon>Eumeta</taxon>
    </lineage>
</organism>
<proteinExistence type="predicted"/>
<reference evidence="1 2" key="1">
    <citation type="journal article" date="2019" name="Commun. Biol.">
        <title>The bagworm genome reveals a unique fibroin gene that provides high tensile strength.</title>
        <authorList>
            <person name="Kono N."/>
            <person name="Nakamura H."/>
            <person name="Ohtoshi R."/>
            <person name="Tomita M."/>
            <person name="Numata K."/>
            <person name="Arakawa K."/>
        </authorList>
    </citation>
    <scope>NUCLEOTIDE SEQUENCE [LARGE SCALE GENOMIC DNA]</scope>
</reference>
<protein>
    <submittedName>
        <fullName evidence="1">Uncharacterized protein</fullName>
    </submittedName>
</protein>
<evidence type="ECO:0000313" key="1">
    <source>
        <dbReference type="EMBL" id="GBP52198.1"/>
    </source>
</evidence>
<name>A0A4C1WL90_EUMVA</name>
<accession>A0A4C1WL90</accession>